<organism evidence="2 3">
    <name type="scientific">Vulcanibacillus modesticaldus</name>
    <dbReference type="NCBI Taxonomy" id="337097"/>
    <lineage>
        <taxon>Bacteria</taxon>
        <taxon>Bacillati</taxon>
        <taxon>Bacillota</taxon>
        <taxon>Bacilli</taxon>
        <taxon>Bacillales</taxon>
        <taxon>Bacillaceae</taxon>
        <taxon>Vulcanibacillus</taxon>
    </lineage>
</organism>
<keyword evidence="3" id="KW-1185">Reference proteome</keyword>
<evidence type="ECO:0000313" key="3">
    <source>
        <dbReference type="Proteomes" id="UP000243739"/>
    </source>
</evidence>
<dbReference type="InterPro" id="IPR011437">
    <property type="entry name" value="DUF1540"/>
</dbReference>
<dbReference type="RefSeq" id="WP_069656694.1">
    <property type="nucleotide sequence ID" value="NZ_MIJF01000023.1"/>
</dbReference>
<proteinExistence type="predicted"/>
<dbReference type="Pfam" id="PF07561">
    <property type="entry name" value="DUF1540"/>
    <property type="match status" value="1"/>
</dbReference>
<dbReference type="EMBL" id="MIJF01000023">
    <property type="protein sequence ID" value="OEF99461.1"/>
    <property type="molecule type" value="Genomic_DNA"/>
</dbReference>
<accession>A0A1D2YUW7</accession>
<name>A0A1D2YUW7_9BACI</name>
<evidence type="ECO:0000259" key="1">
    <source>
        <dbReference type="Pfam" id="PF07561"/>
    </source>
</evidence>
<feature type="domain" description="DUF1540" evidence="1">
    <location>
        <begin position="5"/>
        <end position="45"/>
    </location>
</feature>
<protein>
    <submittedName>
        <fullName evidence="2">DUF1540 domain-containing protein</fullName>
    </submittedName>
</protein>
<dbReference type="AlphaFoldDB" id="A0A1D2YUW7"/>
<comment type="caution">
    <text evidence="2">The sequence shown here is derived from an EMBL/GenBank/DDBJ whole genome shotgun (WGS) entry which is preliminary data.</text>
</comment>
<evidence type="ECO:0000313" key="2">
    <source>
        <dbReference type="EMBL" id="OEF99461.1"/>
    </source>
</evidence>
<dbReference type="STRING" id="337097.BHF71_09115"/>
<dbReference type="Proteomes" id="UP000243739">
    <property type="component" value="Unassembled WGS sequence"/>
</dbReference>
<dbReference type="OrthoDB" id="1681234at2"/>
<gene>
    <name evidence="2" type="ORF">BHF71_09115</name>
</gene>
<sequence length="49" mass="5428">MAKDVMCEVSNCQYWEQGNRCTASSINVVGHRSPSDSRETDCSTFVARA</sequence>
<reference evidence="2 3" key="1">
    <citation type="submission" date="2016-09" db="EMBL/GenBank/DDBJ databases">
        <title>Draft genome sequence for the type strain of Vulcanibacillus modesticaldus BR, a strictly anaerobic, moderately thermophilic, and nitrate-reducing bacterium from deep sea-hydrothermal vents of the Mid-Atlantic Ridge.</title>
        <authorList>
            <person name="Abin C.A."/>
            <person name="Hollibaugh J.T."/>
        </authorList>
    </citation>
    <scope>NUCLEOTIDE SEQUENCE [LARGE SCALE GENOMIC DNA]</scope>
    <source>
        <strain evidence="2 3">BR</strain>
    </source>
</reference>